<dbReference type="RefSeq" id="XP_013272317.1">
    <property type="nucleotide sequence ID" value="XM_013416863.1"/>
</dbReference>
<accession>A0A0D2IPS3</accession>
<gene>
    <name evidence="2" type="ORF">Z518_06053</name>
</gene>
<keyword evidence="3" id="KW-1185">Reference proteome</keyword>
<organism evidence="2 3">
    <name type="scientific">Rhinocladiella mackenziei CBS 650.93</name>
    <dbReference type="NCBI Taxonomy" id="1442369"/>
    <lineage>
        <taxon>Eukaryota</taxon>
        <taxon>Fungi</taxon>
        <taxon>Dikarya</taxon>
        <taxon>Ascomycota</taxon>
        <taxon>Pezizomycotina</taxon>
        <taxon>Eurotiomycetes</taxon>
        <taxon>Chaetothyriomycetidae</taxon>
        <taxon>Chaetothyriales</taxon>
        <taxon>Herpotrichiellaceae</taxon>
        <taxon>Rhinocladiella</taxon>
    </lineage>
</organism>
<evidence type="ECO:0000256" key="1">
    <source>
        <dbReference type="SAM" id="Phobius"/>
    </source>
</evidence>
<keyword evidence="1" id="KW-0472">Membrane</keyword>
<sequence>MSNFRQQSQIRASWPVWLRFVTLLVTIIAFGLQIKVAVDSGRDNYSEVWYSPESFAFLGLSFIWNIADLATRFSRQHGVHPGAHVGLDLIIWIGLFSSAVIQLLINAWYSYAVAAGTLKIVCCILHIILFVWACVACHQWRNATKAAIPA</sequence>
<name>A0A0D2IPS3_9EURO</name>
<feature type="transmembrane region" description="Helical" evidence="1">
    <location>
        <begin position="54"/>
        <end position="73"/>
    </location>
</feature>
<dbReference type="VEuPathDB" id="FungiDB:Z518_06053"/>
<evidence type="ECO:0000313" key="2">
    <source>
        <dbReference type="EMBL" id="KIX05181.1"/>
    </source>
</evidence>
<reference evidence="2 3" key="1">
    <citation type="submission" date="2015-01" db="EMBL/GenBank/DDBJ databases">
        <title>The Genome Sequence of Rhinocladiella mackenzie CBS 650.93.</title>
        <authorList>
            <consortium name="The Broad Institute Genomics Platform"/>
            <person name="Cuomo C."/>
            <person name="de Hoog S."/>
            <person name="Gorbushina A."/>
            <person name="Stielow B."/>
            <person name="Teixiera M."/>
            <person name="Abouelleil A."/>
            <person name="Chapman S.B."/>
            <person name="Priest M."/>
            <person name="Young S.K."/>
            <person name="Wortman J."/>
            <person name="Nusbaum C."/>
            <person name="Birren B."/>
        </authorList>
    </citation>
    <scope>NUCLEOTIDE SEQUENCE [LARGE SCALE GENOMIC DNA]</scope>
    <source>
        <strain evidence="2 3">CBS 650.93</strain>
    </source>
</reference>
<dbReference type="HOGENOM" id="CLU_1741586_0_0_1"/>
<dbReference type="Proteomes" id="UP000053617">
    <property type="component" value="Unassembled WGS sequence"/>
</dbReference>
<proteinExistence type="predicted"/>
<feature type="transmembrane region" description="Helical" evidence="1">
    <location>
        <begin position="12"/>
        <end position="34"/>
    </location>
</feature>
<dbReference type="GeneID" id="25294124"/>
<feature type="transmembrane region" description="Helical" evidence="1">
    <location>
        <begin position="85"/>
        <end position="105"/>
    </location>
</feature>
<protein>
    <recommendedName>
        <fullName evidence="4">MARVEL domain-containing protein</fullName>
    </recommendedName>
</protein>
<evidence type="ECO:0000313" key="3">
    <source>
        <dbReference type="Proteomes" id="UP000053617"/>
    </source>
</evidence>
<dbReference type="OrthoDB" id="4361504at2759"/>
<keyword evidence="1" id="KW-0812">Transmembrane</keyword>
<feature type="transmembrane region" description="Helical" evidence="1">
    <location>
        <begin position="111"/>
        <end position="135"/>
    </location>
</feature>
<keyword evidence="1" id="KW-1133">Transmembrane helix</keyword>
<dbReference type="AlphaFoldDB" id="A0A0D2IPS3"/>
<dbReference type="EMBL" id="KN847478">
    <property type="protein sequence ID" value="KIX05181.1"/>
    <property type="molecule type" value="Genomic_DNA"/>
</dbReference>
<evidence type="ECO:0008006" key="4">
    <source>
        <dbReference type="Google" id="ProtNLM"/>
    </source>
</evidence>